<dbReference type="Pfam" id="PF07883">
    <property type="entry name" value="Cupin_2"/>
    <property type="match status" value="2"/>
</dbReference>
<feature type="region of interest" description="Disordered" evidence="2">
    <location>
        <begin position="143"/>
        <end position="170"/>
    </location>
</feature>
<evidence type="ECO:0000313" key="5">
    <source>
        <dbReference type="Proteomes" id="UP000076798"/>
    </source>
</evidence>
<accession>A0A166AXR1</accession>
<name>A0A166AXR1_9AGAM</name>
<protein>
    <recommendedName>
        <fullName evidence="3">Cupin type-2 domain-containing protein</fullName>
    </recommendedName>
</protein>
<dbReference type="PANTHER" id="PTHR35848">
    <property type="entry name" value="OXALATE-BINDING PROTEIN"/>
    <property type="match status" value="1"/>
</dbReference>
<dbReference type="SUPFAM" id="SSF51182">
    <property type="entry name" value="RmlC-like cupins"/>
    <property type="match status" value="1"/>
</dbReference>
<dbReference type="InterPro" id="IPR051610">
    <property type="entry name" value="GPI/OXD"/>
</dbReference>
<dbReference type="AlphaFoldDB" id="A0A166AXR1"/>
<dbReference type="Gene3D" id="2.60.120.10">
    <property type="entry name" value="Jelly Rolls"/>
    <property type="match status" value="2"/>
</dbReference>
<dbReference type="CDD" id="cd02224">
    <property type="entry name" value="cupin_SPO2919-like"/>
    <property type="match status" value="1"/>
</dbReference>
<proteinExistence type="predicted"/>
<dbReference type="Proteomes" id="UP000076798">
    <property type="component" value="Unassembled WGS sequence"/>
</dbReference>
<dbReference type="EMBL" id="KV428128">
    <property type="protein sequence ID" value="KZT35793.1"/>
    <property type="molecule type" value="Genomic_DNA"/>
</dbReference>
<dbReference type="OrthoDB" id="10263073at2759"/>
<reference evidence="4 5" key="1">
    <citation type="journal article" date="2016" name="Mol. Biol. Evol.">
        <title>Comparative Genomics of Early-Diverging Mushroom-Forming Fungi Provides Insights into the Origins of Lignocellulose Decay Capabilities.</title>
        <authorList>
            <person name="Nagy L.G."/>
            <person name="Riley R."/>
            <person name="Tritt A."/>
            <person name="Adam C."/>
            <person name="Daum C."/>
            <person name="Floudas D."/>
            <person name="Sun H."/>
            <person name="Yadav J.S."/>
            <person name="Pangilinan J."/>
            <person name="Larsson K.H."/>
            <person name="Matsuura K."/>
            <person name="Barry K."/>
            <person name="Labutti K."/>
            <person name="Kuo R."/>
            <person name="Ohm R.A."/>
            <person name="Bhattacharya S.S."/>
            <person name="Shirouzu T."/>
            <person name="Yoshinaga Y."/>
            <person name="Martin F.M."/>
            <person name="Grigoriev I.V."/>
            <person name="Hibbett D.S."/>
        </authorList>
    </citation>
    <scope>NUCLEOTIDE SEQUENCE [LARGE SCALE GENOMIC DNA]</scope>
    <source>
        <strain evidence="4 5">HHB10207 ss-3</strain>
    </source>
</reference>
<dbReference type="GO" id="GO:0046872">
    <property type="term" value="F:metal ion binding"/>
    <property type="evidence" value="ECO:0007669"/>
    <property type="project" value="UniProtKB-KW"/>
</dbReference>
<gene>
    <name evidence="4" type="ORF">SISSUDRAFT_1064224</name>
</gene>
<feature type="domain" description="Cupin type-2" evidence="3">
    <location>
        <begin position="228"/>
        <end position="292"/>
    </location>
</feature>
<dbReference type="InterPro" id="IPR014710">
    <property type="entry name" value="RmlC-like_jellyroll"/>
</dbReference>
<evidence type="ECO:0000313" key="4">
    <source>
        <dbReference type="EMBL" id="KZT35793.1"/>
    </source>
</evidence>
<organism evidence="4 5">
    <name type="scientific">Sistotremastrum suecicum HHB10207 ss-3</name>
    <dbReference type="NCBI Taxonomy" id="1314776"/>
    <lineage>
        <taxon>Eukaryota</taxon>
        <taxon>Fungi</taxon>
        <taxon>Dikarya</taxon>
        <taxon>Basidiomycota</taxon>
        <taxon>Agaricomycotina</taxon>
        <taxon>Agaricomycetes</taxon>
        <taxon>Sistotremastrales</taxon>
        <taxon>Sistotremastraceae</taxon>
        <taxon>Sistotremastrum</taxon>
    </lineage>
</organism>
<feature type="domain" description="Cupin type-2" evidence="3">
    <location>
        <begin position="46"/>
        <end position="110"/>
    </location>
</feature>
<dbReference type="InterPro" id="IPR013096">
    <property type="entry name" value="Cupin_2"/>
</dbReference>
<evidence type="ECO:0000259" key="3">
    <source>
        <dbReference type="Pfam" id="PF07883"/>
    </source>
</evidence>
<evidence type="ECO:0000256" key="1">
    <source>
        <dbReference type="ARBA" id="ARBA00022723"/>
    </source>
</evidence>
<dbReference type="InterPro" id="IPR011051">
    <property type="entry name" value="RmlC_Cupin_sf"/>
</dbReference>
<sequence>MQDASSDRPANIVNILNTDDGKESAGIYTYQVGKGVGLEGDLGATFVVLKPGTRFSPPYARESCDELIFCLAGEGLVWQDGQTYTLSPGDCGGWKSGTGISHTLINDSNGSGQEGSDLLIFLVYETRPEVTEAIYWPFGPPESPEGRSVANQWSNPPPRGDIAMHPALPRKPLSGEPVDVPHPRLEYRATNIVNGPDSTDSVGQGELAAEATSLSQETSLSGRFGCNLEILAPGCRSSDPHAHSLEDEIVYVISGRGLLWMNGIVYDIGPGDAIGFPAGTGIAHTIINDSSEEDGEDLALLVVGQNKRDEGDLVYYPLHKEKMFTFVRWWFDAPQHDLGPHNGRAARYKDD</sequence>
<keyword evidence="5" id="KW-1185">Reference proteome</keyword>
<evidence type="ECO:0000256" key="2">
    <source>
        <dbReference type="SAM" id="MobiDB-lite"/>
    </source>
</evidence>
<keyword evidence="1" id="KW-0479">Metal-binding</keyword>